<name>A0A1B0C4U4_9MUSC</name>
<dbReference type="EnsemblMetazoa" id="GPPI049187-RA">
    <property type="protein sequence ID" value="GPPI049187-PA"/>
    <property type="gene ID" value="GPPI049187"/>
</dbReference>
<reference evidence="2" key="1">
    <citation type="submission" date="2015-01" db="EMBL/GenBank/DDBJ databases">
        <authorList>
            <person name="Aksoy S."/>
            <person name="Warren W."/>
            <person name="Wilson R.K."/>
        </authorList>
    </citation>
    <scope>NUCLEOTIDE SEQUENCE [LARGE SCALE GENOMIC DNA]</scope>
    <source>
        <strain evidence="2">IAEA</strain>
    </source>
</reference>
<organism evidence="1 2">
    <name type="scientific">Glossina palpalis gambiensis</name>
    <dbReference type="NCBI Taxonomy" id="67801"/>
    <lineage>
        <taxon>Eukaryota</taxon>
        <taxon>Metazoa</taxon>
        <taxon>Ecdysozoa</taxon>
        <taxon>Arthropoda</taxon>
        <taxon>Hexapoda</taxon>
        <taxon>Insecta</taxon>
        <taxon>Pterygota</taxon>
        <taxon>Neoptera</taxon>
        <taxon>Endopterygota</taxon>
        <taxon>Diptera</taxon>
        <taxon>Brachycera</taxon>
        <taxon>Muscomorpha</taxon>
        <taxon>Hippoboscoidea</taxon>
        <taxon>Glossinidae</taxon>
        <taxon>Glossina</taxon>
    </lineage>
</organism>
<protein>
    <submittedName>
        <fullName evidence="1">Uncharacterized protein</fullName>
    </submittedName>
</protein>
<reference evidence="1" key="2">
    <citation type="submission" date="2020-05" db="UniProtKB">
        <authorList>
            <consortium name="EnsemblMetazoa"/>
        </authorList>
    </citation>
    <scope>IDENTIFICATION</scope>
    <source>
        <strain evidence="1">IAEA</strain>
    </source>
</reference>
<dbReference type="EMBL" id="JXJN01025655">
    <property type="status" value="NOT_ANNOTATED_CDS"/>
    <property type="molecule type" value="Genomic_DNA"/>
</dbReference>
<dbReference type="VEuPathDB" id="VectorBase:GPPI049187"/>
<dbReference type="Proteomes" id="UP000092460">
    <property type="component" value="Unassembled WGS sequence"/>
</dbReference>
<sequence>MLTDVMANNVMLSKDQLFCYNQSHFEALYTDYCFELSPHDFGGPPHYIHQEQQHANDNTTAWNQNIRTIFQTVNDDKS</sequence>
<dbReference type="AlphaFoldDB" id="A0A1B0C4U4"/>
<evidence type="ECO:0000313" key="1">
    <source>
        <dbReference type="EnsemblMetazoa" id="GPPI049187-PA"/>
    </source>
</evidence>
<accession>A0A1B0C4U4</accession>
<dbReference type="EMBL" id="JXJN01025656">
    <property type="status" value="NOT_ANNOTATED_CDS"/>
    <property type="molecule type" value="Genomic_DNA"/>
</dbReference>
<keyword evidence="2" id="KW-1185">Reference proteome</keyword>
<proteinExistence type="predicted"/>
<evidence type="ECO:0000313" key="2">
    <source>
        <dbReference type="Proteomes" id="UP000092460"/>
    </source>
</evidence>